<dbReference type="InterPro" id="IPR046346">
    <property type="entry name" value="Aminoacid_DH-like_N_sf"/>
</dbReference>
<dbReference type="PIRSF" id="PIRSF000188">
    <property type="entry name" value="Phe_leu_dh"/>
    <property type="match status" value="1"/>
</dbReference>
<protein>
    <submittedName>
        <fullName evidence="6">Glu/Leu/Phe/Val dehydrogenase dimerization domain-containing protein</fullName>
    </submittedName>
</protein>
<accession>A0ABT7AGQ8</accession>
<dbReference type="InterPro" id="IPR016211">
    <property type="entry name" value="Glu/Phe/Leu/Val/Trp_DH_bac/arc"/>
</dbReference>
<keyword evidence="2 4" id="KW-0560">Oxidoreductase</keyword>
<dbReference type="InterPro" id="IPR006095">
    <property type="entry name" value="Glu/Leu/Phe/Val/Trp_DH"/>
</dbReference>
<dbReference type="Proteomes" id="UP001321492">
    <property type="component" value="Unassembled WGS sequence"/>
</dbReference>
<keyword evidence="3" id="KW-0520">NAD</keyword>
<dbReference type="Pfam" id="PF00208">
    <property type="entry name" value="ELFV_dehydrog"/>
    <property type="match status" value="1"/>
</dbReference>
<dbReference type="PRINTS" id="PR00082">
    <property type="entry name" value="GLFDHDRGNASE"/>
</dbReference>
<evidence type="ECO:0000313" key="7">
    <source>
        <dbReference type="Proteomes" id="UP001321492"/>
    </source>
</evidence>
<evidence type="ECO:0000259" key="5">
    <source>
        <dbReference type="SMART" id="SM00839"/>
    </source>
</evidence>
<dbReference type="EMBL" id="JASJEV010000004">
    <property type="protein sequence ID" value="MDJ1158182.1"/>
    <property type="molecule type" value="Genomic_DNA"/>
</dbReference>
<sequence>MEERPVLFSSQAFRDHEEVVFFREPASGLKAIVAVHSTAAGPACGGTRFHAYASEQEAIDDVLRLSAAMSLKSALAGLPLGGGKSVIIGDPERDKTPALLEAFGRALDRLGGRYVAAEDVGMSPQDLQIVARATRHVAGLPAGPAASGDPSPLTARGVLRGIEAAARFKLGRETLRGVRVGILGLGHVGSALARLLHQAGAELVVADIMPAPCEEFARLGARVVEVEAIVAEPLDVFAPCALGGILNEVTVERLQAPIVAGAANNQLASDAQAVRLFERGVLYAPDFAINAGGIINVAGEIAGSYHRDEVLTRVDAIGETLRAIFMRAERERRSPHFVALAMAEERLDAARKLRVESGARAA</sequence>
<feature type="domain" description="Glutamate/phenylalanine/leucine/valine/L-tryptophan dehydrogenase C-terminal" evidence="5">
    <location>
        <begin position="148"/>
        <end position="355"/>
    </location>
</feature>
<reference evidence="6 7" key="1">
    <citation type="submission" date="2023-05" db="EMBL/GenBank/DDBJ databases">
        <title>Chelatococcus sp. nov., a moderately thermophilic bacterium isolated from hot spring microbial mat.</title>
        <authorList>
            <person name="Hu C.-J."/>
            <person name="Li W.-J."/>
        </authorList>
    </citation>
    <scope>NUCLEOTIDE SEQUENCE [LARGE SCALE GENOMIC DNA]</scope>
    <source>
        <strain evidence="6 7">SYSU G07232</strain>
    </source>
</reference>
<dbReference type="InterPro" id="IPR006097">
    <property type="entry name" value="Glu/Leu/Phe/Val/Trp_DH_dimer"/>
</dbReference>
<dbReference type="Pfam" id="PF02812">
    <property type="entry name" value="ELFV_dehydrog_N"/>
    <property type="match status" value="1"/>
</dbReference>
<dbReference type="InterPro" id="IPR033524">
    <property type="entry name" value="Glu/Leu/Phe/Val_DH_AS"/>
</dbReference>
<proteinExistence type="inferred from homology"/>
<dbReference type="InterPro" id="IPR036291">
    <property type="entry name" value="NAD(P)-bd_dom_sf"/>
</dbReference>
<evidence type="ECO:0000256" key="3">
    <source>
        <dbReference type="ARBA" id="ARBA00023027"/>
    </source>
</evidence>
<dbReference type="SMART" id="SM00839">
    <property type="entry name" value="ELFV_dehydrog"/>
    <property type="match status" value="1"/>
</dbReference>
<evidence type="ECO:0000256" key="4">
    <source>
        <dbReference type="RuleBase" id="RU004417"/>
    </source>
</evidence>
<dbReference type="RefSeq" id="WP_283740182.1">
    <property type="nucleotide sequence ID" value="NZ_JASJEV010000004.1"/>
</dbReference>
<name>A0ABT7AGQ8_9HYPH</name>
<dbReference type="PROSITE" id="PS00074">
    <property type="entry name" value="GLFV_DEHYDROGENASE"/>
    <property type="match status" value="1"/>
</dbReference>
<evidence type="ECO:0000256" key="2">
    <source>
        <dbReference type="ARBA" id="ARBA00023002"/>
    </source>
</evidence>
<dbReference type="PANTHER" id="PTHR42722">
    <property type="entry name" value="LEUCINE DEHYDROGENASE"/>
    <property type="match status" value="1"/>
</dbReference>
<dbReference type="InterPro" id="IPR006096">
    <property type="entry name" value="Glu/Leu/Phe/Val/Trp_DH_C"/>
</dbReference>
<keyword evidence="7" id="KW-1185">Reference proteome</keyword>
<gene>
    <name evidence="6" type="ORF">QNA08_08045</name>
</gene>
<dbReference type="CDD" id="cd01075">
    <property type="entry name" value="NAD_bind_Leu_Phe_Val_DH"/>
    <property type="match status" value="1"/>
</dbReference>
<comment type="similarity">
    <text evidence="1 4">Belongs to the Glu/Leu/Phe/Val dehydrogenases family.</text>
</comment>
<organism evidence="6 7">
    <name type="scientific">Chelatococcus albus</name>
    <dbReference type="NCBI Taxonomy" id="3047466"/>
    <lineage>
        <taxon>Bacteria</taxon>
        <taxon>Pseudomonadati</taxon>
        <taxon>Pseudomonadota</taxon>
        <taxon>Alphaproteobacteria</taxon>
        <taxon>Hyphomicrobiales</taxon>
        <taxon>Chelatococcaceae</taxon>
        <taxon>Chelatococcus</taxon>
    </lineage>
</organism>
<comment type="caution">
    <text evidence="6">The sequence shown here is derived from an EMBL/GenBank/DDBJ whole genome shotgun (WGS) entry which is preliminary data.</text>
</comment>
<dbReference type="Gene3D" id="3.40.50.10860">
    <property type="entry name" value="Leucine Dehydrogenase, chain A, domain 1"/>
    <property type="match status" value="1"/>
</dbReference>
<evidence type="ECO:0000256" key="1">
    <source>
        <dbReference type="ARBA" id="ARBA00006382"/>
    </source>
</evidence>
<dbReference type="PANTHER" id="PTHR42722:SF1">
    <property type="entry name" value="VALINE DEHYDROGENASE"/>
    <property type="match status" value="1"/>
</dbReference>
<dbReference type="Gene3D" id="3.40.50.720">
    <property type="entry name" value="NAD(P)-binding Rossmann-like Domain"/>
    <property type="match status" value="1"/>
</dbReference>
<dbReference type="SUPFAM" id="SSF51735">
    <property type="entry name" value="NAD(P)-binding Rossmann-fold domains"/>
    <property type="match status" value="1"/>
</dbReference>
<evidence type="ECO:0000313" key="6">
    <source>
        <dbReference type="EMBL" id="MDJ1158182.1"/>
    </source>
</evidence>
<dbReference type="SUPFAM" id="SSF53223">
    <property type="entry name" value="Aminoacid dehydrogenase-like, N-terminal domain"/>
    <property type="match status" value="1"/>
</dbReference>